<sequence>MYDKGEEILLEFLHALSETRMAALIAWAASRKNNRILELQLQGNVVESLYEEFKTISPEVATTQEDKLDAGRSDVTITTEKCMLVLELKKKDNATGPTAHEWEAYHAQLRKYVEEHRSRTDPSKWVAGFVLVMYNGGKNYSVKKLADDA</sequence>
<organism evidence="1 2">
    <name type="scientific">Seminavis robusta</name>
    <dbReference type="NCBI Taxonomy" id="568900"/>
    <lineage>
        <taxon>Eukaryota</taxon>
        <taxon>Sar</taxon>
        <taxon>Stramenopiles</taxon>
        <taxon>Ochrophyta</taxon>
        <taxon>Bacillariophyta</taxon>
        <taxon>Bacillariophyceae</taxon>
        <taxon>Bacillariophycidae</taxon>
        <taxon>Naviculales</taxon>
        <taxon>Naviculaceae</taxon>
        <taxon>Seminavis</taxon>
    </lineage>
</organism>
<evidence type="ECO:0000313" key="2">
    <source>
        <dbReference type="Proteomes" id="UP001153069"/>
    </source>
</evidence>
<dbReference type="EMBL" id="CAICTM010000310">
    <property type="protein sequence ID" value="CAB9507573.1"/>
    <property type="molecule type" value="Genomic_DNA"/>
</dbReference>
<evidence type="ECO:0008006" key="3">
    <source>
        <dbReference type="Google" id="ProtNLM"/>
    </source>
</evidence>
<accession>A0A9N8DR56</accession>
<dbReference type="AlphaFoldDB" id="A0A9N8DR56"/>
<reference evidence="1" key="1">
    <citation type="submission" date="2020-06" db="EMBL/GenBank/DDBJ databases">
        <authorList>
            <consortium name="Plant Systems Biology data submission"/>
        </authorList>
    </citation>
    <scope>NUCLEOTIDE SEQUENCE</scope>
    <source>
        <strain evidence="1">D6</strain>
    </source>
</reference>
<protein>
    <recommendedName>
        <fullName evidence="3">PD-(D/E)XK nuclease superfamily protein</fullName>
    </recommendedName>
</protein>
<evidence type="ECO:0000313" key="1">
    <source>
        <dbReference type="EMBL" id="CAB9507573.1"/>
    </source>
</evidence>
<proteinExistence type="predicted"/>
<comment type="caution">
    <text evidence="1">The sequence shown here is derived from an EMBL/GenBank/DDBJ whole genome shotgun (WGS) entry which is preliminary data.</text>
</comment>
<gene>
    <name evidence="1" type="ORF">SEMRO_311_G114440.1</name>
</gene>
<dbReference type="Proteomes" id="UP001153069">
    <property type="component" value="Unassembled WGS sequence"/>
</dbReference>
<name>A0A9N8DR56_9STRA</name>
<keyword evidence="2" id="KW-1185">Reference proteome</keyword>